<dbReference type="Pfam" id="PF00307">
    <property type="entry name" value="CH"/>
    <property type="match status" value="4"/>
</dbReference>
<dbReference type="PROSITE" id="PS50021">
    <property type="entry name" value="CH"/>
    <property type="match status" value="4"/>
</dbReference>
<dbReference type="FunFam" id="1.10.418.10:FF:000010">
    <property type="entry name" value="Plastin-3 isoform 1"/>
    <property type="match status" value="1"/>
</dbReference>
<dbReference type="GO" id="GO:0030479">
    <property type="term" value="C:actin cortical patch"/>
    <property type="evidence" value="ECO:0007669"/>
    <property type="project" value="UniProtKB-ARBA"/>
</dbReference>
<dbReference type="SUPFAM" id="SSF47473">
    <property type="entry name" value="EF-hand"/>
    <property type="match status" value="1"/>
</dbReference>
<dbReference type="PROSITE" id="PS00020">
    <property type="entry name" value="ACTININ_2"/>
    <property type="match status" value="1"/>
</dbReference>
<dbReference type="InterPro" id="IPR001715">
    <property type="entry name" value="CH_dom"/>
</dbReference>
<dbReference type="FunFam" id="1.10.418.10:FF:000027">
    <property type="entry name" value="Probable fimbrin"/>
    <property type="match status" value="1"/>
</dbReference>
<keyword evidence="3" id="KW-0106">Calcium</keyword>
<dbReference type="PANTHER" id="PTHR19961">
    <property type="entry name" value="FIMBRIN/PLASTIN"/>
    <property type="match status" value="1"/>
</dbReference>
<dbReference type="GO" id="GO:0051015">
    <property type="term" value="F:actin filament binding"/>
    <property type="evidence" value="ECO:0007669"/>
    <property type="project" value="InterPro"/>
</dbReference>
<proteinExistence type="predicted"/>
<dbReference type="InterPro" id="IPR036872">
    <property type="entry name" value="CH_dom_sf"/>
</dbReference>
<name>A0AAD5SBC5_9FUNG</name>
<dbReference type="GO" id="GO:0110009">
    <property type="term" value="P:formin-nucleated actin cable organization"/>
    <property type="evidence" value="ECO:0007669"/>
    <property type="project" value="UniProtKB-ARBA"/>
</dbReference>
<reference evidence="8" key="1">
    <citation type="submission" date="2020-05" db="EMBL/GenBank/DDBJ databases">
        <title>Phylogenomic resolution of chytrid fungi.</title>
        <authorList>
            <person name="Stajich J.E."/>
            <person name="Amses K."/>
            <person name="Simmons R."/>
            <person name="Seto K."/>
            <person name="Myers J."/>
            <person name="Bonds A."/>
            <person name="Quandt C.A."/>
            <person name="Barry K."/>
            <person name="Liu P."/>
            <person name="Grigoriev I."/>
            <person name="Longcore J.E."/>
            <person name="James T.Y."/>
        </authorList>
    </citation>
    <scope>NUCLEOTIDE SEQUENCE</scope>
    <source>
        <strain evidence="8">JEL0318</strain>
    </source>
</reference>
<dbReference type="InterPro" id="IPR001589">
    <property type="entry name" value="Actinin_actin-bd_CS"/>
</dbReference>
<gene>
    <name evidence="8" type="ORF">HK097_009391</name>
</gene>
<evidence type="ECO:0000256" key="1">
    <source>
        <dbReference type="ARBA" id="ARBA00022723"/>
    </source>
</evidence>
<dbReference type="EMBL" id="JADGJD010000617">
    <property type="protein sequence ID" value="KAJ3049628.1"/>
    <property type="molecule type" value="Genomic_DNA"/>
</dbReference>
<dbReference type="GO" id="GO:0046872">
    <property type="term" value="F:metal ion binding"/>
    <property type="evidence" value="ECO:0007669"/>
    <property type="project" value="UniProtKB-KW"/>
</dbReference>
<evidence type="ECO:0000259" key="7">
    <source>
        <dbReference type="PROSITE" id="PS50021"/>
    </source>
</evidence>
<evidence type="ECO:0000256" key="4">
    <source>
        <dbReference type="ARBA" id="ARBA00023203"/>
    </source>
</evidence>
<accession>A0AAD5SBC5</accession>
<organism evidence="8 9">
    <name type="scientific">Rhizophlyctis rosea</name>
    <dbReference type="NCBI Taxonomy" id="64517"/>
    <lineage>
        <taxon>Eukaryota</taxon>
        <taxon>Fungi</taxon>
        <taxon>Fungi incertae sedis</taxon>
        <taxon>Chytridiomycota</taxon>
        <taxon>Chytridiomycota incertae sedis</taxon>
        <taxon>Chytridiomycetes</taxon>
        <taxon>Rhizophlyctidales</taxon>
        <taxon>Rhizophlyctidaceae</taxon>
        <taxon>Rhizophlyctis</taxon>
    </lineage>
</organism>
<protein>
    <recommendedName>
        <fullName evidence="5">Fimbrin</fullName>
    </recommendedName>
</protein>
<dbReference type="Gene3D" id="1.10.238.10">
    <property type="entry name" value="EF-hand"/>
    <property type="match status" value="1"/>
</dbReference>
<dbReference type="PANTHER" id="PTHR19961:SF18">
    <property type="entry name" value="FI19014P1"/>
    <property type="match status" value="1"/>
</dbReference>
<feature type="domain" description="Calponin-homology (CH)" evidence="7">
    <location>
        <begin position="441"/>
        <end position="547"/>
    </location>
</feature>
<keyword evidence="1" id="KW-0479">Metal-binding</keyword>
<evidence type="ECO:0000256" key="5">
    <source>
        <dbReference type="ARBA" id="ARBA00073963"/>
    </source>
</evidence>
<dbReference type="GO" id="GO:0032432">
    <property type="term" value="C:actin filament bundle"/>
    <property type="evidence" value="ECO:0007669"/>
    <property type="project" value="TreeGrafter"/>
</dbReference>
<dbReference type="AlphaFoldDB" id="A0AAD5SBC5"/>
<comment type="caution">
    <text evidence="8">The sequence shown here is derived from an EMBL/GenBank/DDBJ whole genome shotgun (WGS) entry which is preliminary data.</text>
</comment>
<dbReference type="CDD" id="cd21294">
    <property type="entry name" value="CH_FIMB_rpt1"/>
    <property type="match status" value="1"/>
</dbReference>
<dbReference type="Gene3D" id="1.10.418.10">
    <property type="entry name" value="Calponin-like domain"/>
    <property type="match status" value="4"/>
</dbReference>
<dbReference type="Proteomes" id="UP001212841">
    <property type="component" value="Unassembled WGS sequence"/>
</dbReference>
<dbReference type="FunFam" id="1.10.418.10:FF:000042">
    <property type="entry name" value="Fimbrin, putative"/>
    <property type="match status" value="1"/>
</dbReference>
<evidence type="ECO:0000256" key="2">
    <source>
        <dbReference type="ARBA" id="ARBA00022737"/>
    </source>
</evidence>
<evidence type="ECO:0000256" key="3">
    <source>
        <dbReference type="ARBA" id="ARBA00022837"/>
    </source>
</evidence>
<feature type="domain" description="Calponin-homology (CH)" evidence="7">
    <location>
        <begin position="560"/>
        <end position="668"/>
    </location>
</feature>
<keyword evidence="2" id="KW-0677">Repeat</keyword>
<keyword evidence="4" id="KW-0009">Actin-binding</keyword>
<evidence type="ECO:0000256" key="6">
    <source>
        <dbReference type="SAM" id="MobiDB-lite"/>
    </source>
</evidence>
<dbReference type="CDD" id="cd21300">
    <property type="entry name" value="CH_FIMB_rpt3"/>
    <property type="match status" value="1"/>
</dbReference>
<dbReference type="FunFam" id="1.10.418.10:FF:000016">
    <property type="entry name" value="Probable fimbrin"/>
    <property type="match status" value="1"/>
</dbReference>
<sequence length="672" mass="73819">HLPATIPAYVDRIAATYPTPSHTPAPAAEEYSSSRPTQPLPGFGSNNNNRMGINTQALAVKYSYFTASEIQAFHQQFAAVDKDGNDSIHQSDLSNISTKAGVSAAEVTDKLQQLHLTDAEGNASFEAFLKAVSKVREEKGVPKPKAQGEGAPKKIVLHGHLENTTHTINEDEKESFTQHINWVLTGDKDVGHRLPIDEKSMQVFAEAKDGLILAKLINDAVPNTIDERVLNAGRKLNAFQMTENNNVVVNSAKAIGCSVVNIGSQDIIEGREHLILGLIWQIIKIGLQAKIDIKVHPELFRLLESGETLEEFLKLPPEQILLRWFNYHLKKAGWNKTVKNFSGDVKDGDNYTVLLNQLAPGQCSRAPLQTADLFDRAEQVLQNADKLGCRKYLTAKTLVGGNPKLNFAFVANLFNTHPGLEKLTEAELAQLDEWLFSSEGDREARAFALWLNSLGVEPFVNNLFDDLQDGLVLLQAMDRVKPGIVEWKKVNKAPVGSKFKKVENTNYVVVLGKSLRFSLVGIQGSDITDGNKTLTLGLVWQLMREHVIQTLRSLSSAGVEITDADMIKWANETVKRGGKHSNMNSFKDSGLSTGVYFLDLLNGIKAGVVDYGLVTAGTDEDSAKLNAKYAISIARKLGATIFVLPEDIVEVKAKMILTFVGTLMAVDKHLAH</sequence>
<evidence type="ECO:0000313" key="9">
    <source>
        <dbReference type="Proteomes" id="UP001212841"/>
    </source>
</evidence>
<feature type="domain" description="Calponin-homology (CH)" evidence="7">
    <location>
        <begin position="315"/>
        <end position="418"/>
    </location>
</feature>
<dbReference type="SMART" id="SM00033">
    <property type="entry name" value="CH"/>
    <property type="match status" value="4"/>
</dbReference>
<dbReference type="SUPFAM" id="SSF47576">
    <property type="entry name" value="Calponin-homology domain, CH-domain"/>
    <property type="match status" value="1"/>
</dbReference>
<dbReference type="InterPro" id="IPR011992">
    <property type="entry name" value="EF-hand-dom_pair"/>
</dbReference>
<dbReference type="GO" id="GO:0051017">
    <property type="term" value="P:actin filament bundle assembly"/>
    <property type="evidence" value="ECO:0007669"/>
    <property type="project" value="InterPro"/>
</dbReference>
<feature type="non-terminal residue" evidence="8">
    <location>
        <position position="1"/>
    </location>
</feature>
<evidence type="ECO:0000313" key="8">
    <source>
        <dbReference type="EMBL" id="KAJ3049628.1"/>
    </source>
</evidence>
<feature type="region of interest" description="Disordered" evidence="6">
    <location>
        <begin position="16"/>
        <end position="42"/>
    </location>
</feature>
<feature type="domain" description="Calponin-homology (CH)" evidence="7">
    <location>
        <begin position="170"/>
        <end position="287"/>
    </location>
</feature>
<dbReference type="InterPro" id="IPR039959">
    <property type="entry name" value="Fimbrin/Plastin"/>
</dbReference>
<keyword evidence="9" id="KW-1185">Reference proteome</keyword>
<dbReference type="GO" id="GO:0051639">
    <property type="term" value="P:actin filament network formation"/>
    <property type="evidence" value="ECO:0007669"/>
    <property type="project" value="TreeGrafter"/>
</dbReference>
<dbReference type="GO" id="GO:0005884">
    <property type="term" value="C:actin filament"/>
    <property type="evidence" value="ECO:0007669"/>
    <property type="project" value="TreeGrafter"/>
</dbReference>